<reference evidence="3" key="1">
    <citation type="submission" date="2017-02" db="UniProtKB">
        <authorList>
            <consortium name="WormBaseParasite"/>
        </authorList>
    </citation>
    <scope>IDENTIFICATION</scope>
</reference>
<protein>
    <submittedName>
        <fullName evidence="3">ABC transporter ATP-binding protein</fullName>
    </submittedName>
</protein>
<evidence type="ECO:0000313" key="1">
    <source>
        <dbReference type="EMBL" id="VDO07715.1"/>
    </source>
</evidence>
<dbReference type="EMBL" id="UZAF01001200">
    <property type="protein sequence ID" value="VDO07715.1"/>
    <property type="molecule type" value="Genomic_DNA"/>
</dbReference>
<accession>A0A0N4VUV2</accession>
<evidence type="ECO:0000313" key="2">
    <source>
        <dbReference type="Proteomes" id="UP000268014"/>
    </source>
</evidence>
<gene>
    <name evidence="1" type="ORF">HPLM_LOCUS1070</name>
</gene>
<name>A0A0N4VUV2_HAEPC</name>
<evidence type="ECO:0000313" key="3">
    <source>
        <dbReference type="WBParaSite" id="HPLM_0000106901-mRNA-1"/>
    </source>
</evidence>
<dbReference type="WBParaSite" id="HPLM_0000106901-mRNA-1">
    <property type="protein sequence ID" value="HPLM_0000106901-mRNA-1"/>
    <property type="gene ID" value="HPLM_0000106901"/>
</dbReference>
<organism evidence="3">
    <name type="scientific">Haemonchus placei</name>
    <name type="common">Barber's pole worm</name>
    <dbReference type="NCBI Taxonomy" id="6290"/>
    <lineage>
        <taxon>Eukaryota</taxon>
        <taxon>Metazoa</taxon>
        <taxon>Ecdysozoa</taxon>
        <taxon>Nematoda</taxon>
        <taxon>Chromadorea</taxon>
        <taxon>Rhabditida</taxon>
        <taxon>Rhabditina</taxon>
        <taxon>Rhabditomorpha</taxon>
        <taxon>Strongyloidea</taxon>
        <taxon>Trichostrongylidae</taxon>
        <taxon>Haemonchus</taxon>
    </lineage>
</organism>
<reference evidence="1 2" key="2">
    <citation type="submission" date="2018-11" db="EMBL/GenBank/DDBJ databases">
        <authorList>
            <consortium name="Pathogen Informatics"/>
        </authorList>
    </citation>
    <scope>NUCLEOTIDE SEQUENCE [LARGE SCALE GENOMIC DNA]</scope>
    <source>
        <strain evidence="1 2">MHpl1</strain>
    </source>
</reference>
<dbReference type="AlphaFoldDB" id="A0A0N4VUV2"/>
<proteinExistence type="predicted"/>
<dbReference type="Proteomes" id="UP000268014">
    <property type="component" value="Unassembled WGS sequence"/>
</dbReference>
<sequence length="37" mass="4041">MLLVPNQPLEHLYLANQANDSVNSYEEAAQGRSLPSA</sequence>
<keyword evidence="2" id="KW-1185">Reference proteome</keyword>